<dbReference type="Gene3D" id="2.160.20.10">
    <property type="entry name" value="Single-stranded right-handed beta-helix, Pectin lyase-like"/>
    <property type="match status" value="1"/>
</dbReference>
<dbReference type="NCBIfam" id="TIGR04183">
    <property type="entry name" value="Por_Secre_tail"/>
    <property type="match status" value="1"/>
</dbReference>
<evidence type="ECO:0000313" key="3">
    <source>
        <dbReference type="EMBL" id="MBF9221561.1"/>
    </source>
</evidence>
<evidence type="ECO:0000256" key="1">
    <source>
        <dbReference type="SAM" id="SignalP"/>
    </source>
</evidence>
<dbReference type="PROSITE" id="PS50853">
    <property type="entry name" value="FN3"/>
    <property type="match status" value="1"/>
</dbReference>
<dbReference type="RefSeq" id="WP_196293012.1">
    <property type="nucleotide sequence ID" value="NZ_JADQDM010000004.1"/>
</dbReference>
<keyword evidence="4" id="KW-1185">Reference proteome</keyword>
<dbReference type="InterPro" id="IPR026444">
    <property type="entry name" value="Secre_tail"/>
</dbReference>
<dbReference type="InterPro" id="IPR044023">
    <property type="entry name" value="Ig_7"/>
</dbReference>
<name>A0ABS0I3N2_9BACT</name>
<organism evidence="3 4">
    <name type="scientific">Hymenobacter ruricola</name>
    <dbReference type="NCBI Taxonomy" id="2791023"/>
    <lineage>
        <taxon>Bacteria</taxon>
        <taxon>Pseudomonadati</taxon>
        <taxon>Bacteroidota</taxon>
        <taxon>Cytophagia</taxon>
        <taxon>Cytophagales</taxon>
        <taxon>Hymenobacteraceae</taxon>
        <taxon>Hymenobacter</taxon>
    </lineage>
</organism>
<dbReference type="Proteomes" id="UP000618931">
    <property type="component" value="Unassembled WGS sequence"/>
</dbReference>
<dbReference type="Pfam" id="PF18962">
    <property type="entry name" value="Por_Secre_tail"/>
    <property type="match status" value="1"/>
</dbReference>
<dbReference type="InterPro" id="IPR006626">
    <property type="entry name" value="PbH1"/>
</dbReference>
<dbReference type="InterPro" id="IPR013783">
    <property type="entry name" value="Ig-like_fold"/>
</dbReference>
<dbReference type="SUPFAM" id="SSF51126">
    <property type="entry name" value="Pectin lyase-like"/>
    <property type="match status" value="1"/>
</dbReference>
<dbReference type="InterPro" id="IPR003961">
    <property type="entry name" value="FN3_dom"/>
</dbReference>
<dbReference type="EMBL" id="JADQDM010000004">
    <property type="protein sequence ID" value="MBF9221561.1"/>
    <property type="molecule type" value="Genomic_DNA"/>
</dbReference>
<dbReference type="InterPro" id="IPR036116">
    <property type="entry name" value="FN3_sf"/>
</dbReference>
<evidence type="ECO:0000313" key="4">
    <source>
        <dbReference type="Proteomes" id="UP000618931"/>
    </source>
</evidence>
<gene>
    <name evidence="3" type="ORF">I2H31_10640</name>
</gene>
<evidence type="ECO:0000259" key="2">
    <source>
        <dbReference type="PROSITE" id="PS50853"/>
    </source>
</evidence>
<dbReference type="Pfam" id="PF19081">
    <property type="entry name" value="Ig_7"/>
    <property type="match status" value="1"/>
</dbReference>
<sequence length="1493" mass="149860">MHTTLHSPDSGWSRTRRRWARSMMALALPLLGAVGAQAQSVANYTFAASTGTFTALSGATVATVPSTDDDVTAVLPIGFTFVYNGVAYTSFSASTNGFIGLGGQVTANASNNLATGTGVRPFIAPLWDDLELSTTSDISYLTTGTAGSRVLTVEWVNVYWRYTAATPGISFQAKLYEADGHIEYVYRQETGALDTPSASIGLSAVATGAGNYLSLSDATATPTASSAAETTSIATKPASGQVYTFTPAGAAVLAPSTPVISAITTTGGTVTFTDNSTNEFGFAVTVTPTAGGSSFTNNVPSTTTAGTGTSYSTTFTGLSANTAYTVRVLALGQGRASTAATGTFTTASGATLSGVYYVGTGTSPQPTRTYATLTAAASAYNTATLAGAVTFVLLDNSYGTAETFPIRFGSVSTASATNTLTIKPNTGVTASISGSVATGAVLMLNGADYVTIDGSNNGTTSQNLTIENTSATGSGNTVLWVAAASATDGATFNTVKNTVIRGNSNTGFPQFTVFLGGGAGVATPTPPTAATPAAANSNNVFINNVISKGFYGLFVFGGSTTTLDQNNSFTDNKIGQAAAGEGFGQEAVRVVYQQGLTLRNNDIQNLTSSTAASNLYGIFLADCKGAVVSRNVVHGLSYTGTSTTKVWAINSASATFNTAANASANRFDNNLVYGINSTAASATWNTVGLNLGGGYGDQFYYNTVYLTGQLSAAGGTAGSAAFANGNPSVTTSATNIDVRNNIFSIIGGTGGTATTPLYAHYEQGTNVTGSTLNYNDLYVSVGATGAARIGRLNNADAATLAAWQTATGQEANSLSVDPQFVQTTALPYNLTPTNVALNNTGTPITGVTVDYTGAARGTTPDIGAYEFTVVAVDIAAAGLVAPAAPGTSGACYGSAEAVTVSIRNAGTAALNFATTPATISVVVTGPTGVATQTLSFTLNTGTLAGGATLSVPLTGAGTTVNLSTVGTYSFAITASVTGDANTANNTLTPSPTITVAAPVAGTLAATSTSLCNSGTTVLNLSGFLNGNIQLQSSTSATGPFANVTGATSASYTTAVINSTTYYRAQVTCGSTTVTSNVVAVTVNNPQLTGTPAPVSVCTGSTATLTANAPTGTKVQFFSTATGGTVLTGATTTGTTTTVVTPAVAATTTYYAEAYVESAETVGLTAPGASGSVTGTANVPSGLQFSTTGPTTFNSAVIYPAGTGTVVVSILNGLSGTEVAATAPISVTGTGLATPVTIPINLSLPAAVTGYVVQIKAITGLTGLVRDNPLPAGVTFPFATSPGGFTITTGVNVGSALAAYYFLYNIQISTPCAAATRTPIQVTAIPLPATPTVTVAYPTSGTAVFTSSAAPAGTTYQWYQGTTPITGATNQTYTAVGTTTPSTYSVRFIATASGCQSAPSTAVTVTATTQPLAGSALHLFPNPTTTGLLTLQFKGYSKAVQLSVYDAMGRVVLTQQVAAGQTQTQLNLSAAASGVYTLRVTTEGGTDIRRIVRE</sequence>
<dbReference type="InterPro" id="IPR011050">
    <property type="entry name" value="Pectin_lyase_fold/virulence"/>
</dbReference>
<dbReference type="SMART" id="SM00710">
    <property type="entry name" value="PbH1"/>
    <property type="match status" value="7"/>
</dbReference>
<feature type="chain" id="PRO_5045401323" evidence="1">
    <location>
        <begin position="39"/>
        <end position="1493"/>
    </location>
</feature>
<dbReference type="Gene3D" id="2.60.40.10">
    <property type="entry name" value="Immunoglobulins"/>
    <property type="match status" value="1"/>
</dbReference>
<accession>A0ABS0I3N2</accession>
<reference evidence="3 4" key="1">
    <citation type="submission" date="2020-11" db="EMBL/GenBank/DDBJ databases">
        <authorList>
            <person name="Kim M.K."/>
        </authorList>
    </citation>
    <scope>NUCLEOTIDE SEQUENCE [LARGE SCALE GENOMIC DNA]</scope>
    <source>
        <strain evidence="3 4">BT662</strain>
    </source>
</reference>
<dbReference type="SUPFAM" id="SSF49265">
    <property type="entry name" value="Fibronectin type III"/>
    <property type="match status" value="1"/>
</dbReference>
<feature type="signal peptide" evidence="1">
    <location>
        <begin position="1"/>
        <end position="38"/>
    </location>
</feature>
<feature type="domain" description="Fibronectin type-III" evidence="2">
    <location>
        <begin position="254"/>
        <end position="349"/>
    </location>
</feature>
<dbReference type="InterPro" id="IPR012334">
    <property type="entry name" value="Pectin_lyas_fold"/>
</dbReference>
<keyword evidence="1" id="KW-0732">Signal</keyword>
<proteinExistence type="predicted"/>
<comment type="caution">
    <text evidence="3">The sequence shown here is derived from an EMBL/GenBank/DDBJ whole genome shotgun (WGS) entry which is preliminary data.</text>
</comment>
<protein>
    <submittedName>
        <fullName evidence="3">T9SS type A sorting domain-containing protein</fullName>
    </submittedName>
</protein>